<keyword evidence="2" id="KW-0378">Hydrolase</keyword>
<keyword evidence="3" id="KW-1185">Reference proteome</keyword>
<organism evidence="2 3">
    <name type="scientific">Leptotrombidium deliense</name>
    <dbReference type="NCBI Taxonomy" id="299467"/>
    <lineage>
        <taxon>Eukaryota</taxon>
        <taxon>Metazoa</taxon>
        <taxon>Ecdysozoa</taxon>
        <taxon>Arthropoda</taxon>
        <taxon>Chelicerata</taxon>
        <taxon>Arachnida</taxon>
        <taxon>Acari</taxon>
        <taxon>Acariformes</taxon>
        <taxon>Trombidiformes</taxon>
        <taxon>Prostigmata</taxon>
        <taxon>Anystina</taxon>
        <taxon>Parasitengona</taxon>
        <taxon>Trombiculoidea</taxon>
        <taxon>Trombiculidae</taxon>
        <taxon>Leptotrombidium</taxon>
    </lineage>
</organism>
<dbReference type="Gene3D" id="3.90.1300.10">
    <property type="entry name" value="Amidase signature (AS) domain"/>
    <property type="match status" value="1"/>
</dbReference>
<dbReference type="OrthoDB" id="6512515at2759"/>
<dbReference type="GO" id="GO:0012505">
    <property type="term" value="C:endomembrane system"/>
    <property type="evidence" value="ECO:0007669"/>
    <property type="project" value="TreeGrafter"/>
</dbReference>
<evidence type="ECO:0000313" key="3">
    <source>
        <dbReference type="Proteomes" id="UP000288716"/>
    </source>
</evidence>
<evidence type="ECO:0000259" key="1">
    <source>
        <dbReference type="Pfam" id="PF01425"/>
    </source>
</evidence>
<sequence length="157" mass="17237">MDHHAAISGEGPKINLCLEFMKAIFGLSNHTIQSITFASMSKRDPNYDKRNFESVEKLKKKFCDLLGPRGIFLYPSGASVAKNHIHTYVDCYNFGYTCVFNVLGVPVTQCPLGLNKDGLPLGVQVVAAPYNDHLTLAVAKELESAFGGWVSPCKIEV</sequence>
<name>A0A443RVJ4_9ACAR</name>
<reference evidence="2 3" key="1">
    <citation type="journal article" date="2018" name="Gigascience">
        <title>Genomes of trombidid mites reveal novel predicted allergens and laterally-transferred genes associated with secondary metabolism.</title>
        <authorList>
            <person name="Dong X."/>
            <person name="Chaisiri K."/>
            <person name="Xia D."/>
            <person name="Armstrong S.D."/>
            <person name="Fang Y."/>
            <person name="Donnelly M.J."/>
            <person name="Kadowaki T."/>
            <person name="McGarry J.W."/>
            <person name="Darby A.C."/>
            <person name="Makepeace B.L."/>
        </authorList>
    </citation>
    <scope>NUCLEOTIDE SEQUENCE [LARGE SCALE GENOMIC DNA]</scope>
    <source>
        <strain evidence="2">UoL-UT</strain>
    </source>
</reference>
<dbReference type="PANTHER" id="PTHR43372:SF4">
    <property type="entry name" value="FATTY-ACID AMIDE HYDROLASE 2"/>
    <property type="match status" value="1"/>
</dbReference>
<dbReference type="VEuPathDB" id="VectorBase:LDEU012648"/>
<dbReference type="InterPro" id="IPR036928">
    <property type="entry name" value="AS_sf"/>
</dbReference>
<dbReference type="InterPro" id="IPR023631">
    <property type="entry name" value="Amidase_dom"/>
</dbReference>
<comment type="caution">
    <text evidence="2">The sequence shown here is derived from an EMBL/GenBank/DDBJ whole genome shotgun (WGS) entry which is preliminary data.</text>
</comment>
<dbReference type="PANTHER" id="PTHR43372">
    <property type="entry name" value="FATTY-ACID AMIDE HYDROLASE"/>
    <property type="match status" value="1"/>
</dbReference>
<gene>
    <name evidence="2" type="ORF">B4U80_07125</name>
</gene>
<protein>
    <submittedName>
        <fullName evidence="2">Fatty-acid amide hydrolase 2-like protein</fullName>
    </submittedName>
</protein>
<feature type="domain" description="Amidase" evidence="1">
    <location>
        <begin position="73"/>
        <end position="136"/>
    </location>
</feature>
<evidence type="ECO:0000313" key="2">
    <source>
        <dbReference type="EMBL" id="RWS19392.1"/>
    </source>
</evidence>
<dbReference type="AlphaFoldDB" id="A0A443RVJ4"/>
<dbReference type="STRING" id="299467.A0A443RVJ4"/>
<dbReference type="SUPFAM" id="SSF75304">
    <property type="entry name" value="Amidase signature (AS) enzymes"/>
    <property type="match status" value="1"/>
</dbReference>
<dbReference type="GO" id="GO:0016787">
    <property type="term" value="F:hydrolase activity"/>
    <property type="evidence" value="ECO:0007669"/>
    <property type="project" value="UniProtKB-KW"/>
</dbReference>
<dbReference type="Proteomes" id="UP000288716">
    <property type="component" value="Unassembled WGS sequence"/>
</dbReference>
<dbReference type="EMBL" id="NCKV01026795">
    <property type="protein sequence ID" value="RWS19392.1"/>
    <property type="molecule type" value="Genomic_DNA"/>
</dbReference>
<accession>A0A443RVJ4</accession>
<dbReference type="InterPro" id="IPR052739">
    <property type="entry name" value="FAAH2"/>
</dbReference>
<dbReference type="Pfam" id="PF01425">
    <property type="entry name" value="Amidase"/>
    <property type="match status" value="1"/>
</dbReference>
<proteinExistence type="predicted"/>